<keyword evidence="2" id="KW-0413">Isomerase</keyword>
<proteinExistence type="predicted"/>
<keyword evidence="3" id="KW-1185">Reference proteome</keyword>
<comment type="caution">
    <text evidence="2">The sequence shown here is derived from an EMBL/GenBank/DDBJ whole genome shotgun (WGS) entry which is preliminary data.</text>
</comment>
<dbReference type="InterPro" id="IPR050312">
    <property type="entry name" value="IolE/XylAMocC-like"/>
</dbReference>
<dbReference type="Pfam" id="PF01261">
    <property type="entry name" value="AP_endonuc_2"/>
    <property type="match status" value="1"/>
</dbReference>
<dbReference type="GO" id="GO:0016853">
    <property type="term" value="F:isomerase activity"/>
    <property type="evidence" value="ECO:0007669"/>
    <property type="project" value="UniProtKB-KW"/>
</dbReference>
<name>A0ABS9CLR8_9FIRM</name>
<dbReference type="PANTHER" id="PTHR12110">
    <property type="entry name" value="HYDROXYPYRUVATE ISOMERASE"/>
    <property type="match status" value="1"/>
</dbReference>
<reference evidence="2 3" key="1">
    <citation type="submission" date="2020-12" db="EMBL/GenBank/DDBJ databases">
        <title>Whole genome sequences of gut porcine anaerobes.</title>
        <authorList>
            <person name="Kubasova T."/>
            <person name="Jahodarova E."/>
            <person name="Rychlik I."/>
        </authorList>
    </citation>
    <scope>NUCLEOTIDE SEQUENCE [LARGE SCALE GENOMIC DNA]</scope>
    <source>
        <strain evidence="2 3">An867</strain>
    </source>
</reference>
<protein>
    <submittedName>
        <fullName evidence="2">Sugar phosphate isomerase/epimerase</fullName>
    </submittedName>
</protein>
<dbReference type="EMBL" id="JAFBIT010000001">
    <property type="protein sequence ID" value="MCF2652101.1"/>
    <property type="molecule type" value="Genomic_DNA"/>
</dbReference>
<dbReference type="RefSeq" id="WP_235323120.1">
    <property type="nucleotide sequence ID" value="NZ_JAFBIT010000001.1"/>
</dbReference>
<dbReference type="InterPro" id="IPR036237">
    <property type="entry name" value="Xyl_isomerase-like_sf"/>
</dbReference>
<dbReference type="Proteomes" id="UP001299220">
    <property type="component" value="Unassembled WGS sequence"/>
</dbReference>
<dbReference type="SUPFAM" id="SSF51658">
    <property type="entry name" value="Xylose isomerase-like"/>
    <property type="match status" value="1"/>
</dbReference>
<dbReference type="InterPro" id="IPR013022">
    <property type="entry name" value="Xyl_isomerase-like_TIM-brl"/>
</dbReference>
<gene>
    <name evidence="2" type="ORF">JQM67_05750</name>
</gene>
<sequence>MLKLGMPTLMETDTLESCAALCRELKLNFIELNMNLPQYQLNAINVPHFKELADRYGLFYTIHLDENLNVSDFNPYIAEGYRRTVAETIELAKKLGTPVLNMHLSRGVYFTLPERKVYLFSEYREPYLKSIRDFRQMCEEAIGGDDIRICIENCSGYPAFQKEALEILLASPVFGLTFDIGHNHSCGGLDEPYILEHKAHLHHMHLHDASGRKDHLALGAGELDLGNYLAIAKKQNCRIVLETKTIEGLKQSVHWMRSEGY</sequence>
<feature type="domain" description="Xylose isomerase-like TIM barrel" evidence="1">
    <location>
        <begin position="20"/>
        <end position="258"/>
    </location>
</feature>
<evidence type="ECO:0000313" key="3">
    <source>
        <dbReference type="Proteomes" id="UP001299220"/>
    </source>
</evidence>
<dbReference type="PANTHER" id="PTHR12110:SF21">
    <property type="entry name" value="XYLOSE ISOMERASE-LIKE TIM BARREL DOMAIN-CONTAINING PROTEIN"/>
    <property type="match status" value="1"/>
</dbReference>
<dbReference type="Gene3D" id="3.20.20.150">
    <property type="entry name" value="Divalent-metal-dependent TIM barrel enzymes"/>
    <property type="match status" value="1"/>
</dbReference>
<evidence type="ECO:0000313" key="2">
    <source>
        <dbReference type="EMBL" id="MCF2652101.1"/>
    </source>
</evidence>
<organism evidence="2 3">
    <name type="scientific">Anaeromassilibacillus senegalensis</name>
    <dbReference type="NCBI Taxonomy" id="1673717"/>
    <lineage>
        <taxon>Bacteria</taxon>
        <taxon>Bacillati</taxon>
        <taxon>Bacillota</taxon>
        <taxon>Clostridia</taxon>
        <taxon>Eubacteriales</taxon>
        <taxon>Acutalibacteraceae</taxon>
        <taxon>Anaeromassilibacillus</taxon>
    </lineage>
</organism>
<accession>A0ABS9CLR8</accession>
<evidence type="ECO:0000259" key="1">
    <source>
        <dbReference type="Pfam" id="PF01261"/>
    </source>
</evidence>